<feature type="domain" description="Phospholipid/glycerol acyltransferase" evidence="1">
    <location>
        <begin position="96"/>
        <end position="219"/>
    </location>
</feature>
<dbReference type="AlphaFoldDB" id="A0A839ZZV8"/>
<dbReference type="EMBL" id="JACIDK010000002">
    <property type="protein sequence ID" value="MBB3890780.1"/>
    <property type="molecule type" value="Genomic_DNA"/>
</dbReference>
<dbReference type="GO" id="GO:0016746">
    <property type="term" value="F:acyltransferase activity"/>
    <property type="evidence" value="ECO:0007669"/>
    <property type="project" value="InterPro"/>
</dbReference>
<dbReference type="SUPFAM" id="SSF69593">
    <property type="entry name" value="Glycerol-3-phosphate (1)-acyltransferase"/>
    <property type="match status" value="1"/>
</dbReference>
<dbReference type="InterPro" id="IPR002123">
    <property type="entry name" value="Plipid/glycerol_acylTrfase"/>
</dbReference>
<proteinExistence type="predicted"/>
<reference evidence="2 3" key="1">
    <citation type="submission" date="2020-08" db="EMBL/GenBank/DDBJ databases">
        <title>Genomic Encyclopedia of Type Strains, Phase IV (KMG-IV): sequencing the most valuable type-strain genomes for metagenomic binning, comparative biology and taxonomic classification.</title>
        <authorList>
            <person name="Goeker M."/>
        </authorList>
    </citation>
    <scope>NUCLEOTIDE SEQUENCE [LARGE SCALE GENOMIC DNA]</scope>
    <source>
        <strain evidence="2 3">DSM 21793</strain>
    </source>
</reference>
<keyword evidence="3" id="KW-1185">Reference proteome</keyword>
<evidence type="ECO:0000259" key="1">
    <source>
        <dbReference type="SMART" id="SM00563"/>
    </source>
</evidence>
<dbReference type="Pfam" id="PF01553">
    <property type="entry name" value="Acyltransferase"/>
    <property type="match status" value="1"/>
</dbReference>
<protein>
    <submittedName>
        <fullName evidence="2">Putative hemolysin</fullName>
    </submittedName>
</protein>
<gene>
    <name evidence="2" type="ORF">GGQ61_001497</name>
</gene>
<dbReference type="SMART" id="SM00563">
    <property type="entry name" value="PlsC"/>
    <property type="match status" value="1"/>
</dbReference>
<sequence length="291" mass="32350">MTSLSPTATALPARSAYHDHIVDTLIAERAPRLSGGPLWPLLRPALYRILDYRKARAMADAIAPMPGRAALDHVSDLLSVKVSARGLEHVPPKGRAIFICNHPTGIADGVAVYDALKAVRPDICFYANSDAHRVAPHFDEVLIPVEWVEEKRTRERTRLTLQLTREAMEAERALMIFPAGRLARRGRDGVLSDPEWMPSAISLARKYQAPVIPMHLDGPSSTLFHFFNRFSNELRDITLFHELLNKRGQEFSLILGPPVAPDALDPDAVAATEALKAYVRTLPQHPERPFA</sequence>
<name>A0A839ZZV8_9CAUL</name>
<organism evidence="2 3">
    <name type="scientific">Phenylobacterium haematophilum</name>
    <dbReference type="NCBI Taxonomy" id="98513"/>
    <lineage>
        <taxon>Bacteria</taxon>
        <taxon>Pseudomonadati</taxon>
        <taxon>Pseudomonadota</taxon>
        <taxon>Alphaproteobacteria</taxon>
        <taxon>Caulobacterales</taxon>
        <taxon>Caulobacteraceae</taxon>
        <taxon>Phenylobacterium</taxon>
    </lineage>
</organism>
<accession>A0A839ZZV8</accession>
<evidence type="ECO:0000313" key="2">
    <source>
        <dbReference type="EMBL" id="MBB3890780.1"/>
    </source>
</evidence>
<comment type="caution">
    <text evidence="2">The sequence shown here is derived from an EMBL/GenBank/DDBJ whole genome shotgun (WGS) entry which is preliminary data.</text>
</comment>
<dbReference type="Proteomes" id="UP000530564">
    <property type="component" value="Unassembled WGS sequence"/>
</dbReference>
<evidence type="ECO:0000313" key="3">
    <source>
        <dbReference type="Proteomes" id="UP000530564"/>
    </source>
</evidence>
<dbReference type="RefSeq" id="WP_183771167.1">
    <property type="nucleotide sequence ID" value="NZ_JACIDK010000002.1"/>
</dbReference>